<organism evidence="4 5">
    <name type="scientific">Protopolystoma xenopodis</name>
    <dbReference type="NCBI Taxonomy" id="117903"/>
    <lineage>
        <taxon>Eukaryota</taxon>
        <taxon>Metazoa</taxon>
        <taxon>Spiralia</taxon>
        <taxon>Lophotrochozoa</taxon>
        <taxon>Platyhelminthes</taxon>
        <taxon>Monogenea</taxon>
        <taxon>Polyopisthocotylea</taxon>
        <taxon>Polystomatidea</taxon>
        <taxon>Polystomatidae</taxon>
        <taxon>Protopolystoma</taxon>
    </lineage>
</organism>
<dbReference type="OrthoDB" id="21144at2759"/>
<dbReference type="Proteomes" id="UP000784294">
    <property type="component" value="Unassembled WGS sequence"/>
</dbReference>
<dbReference type="InterPro" id="IPR008937">
    <property type="entry name" value="Ras-like_GEF"/>
</dbReference>
<dbReference type="PANTHER" id="PTHR23113">
    <property type="entry name" value="GUANINE NUCLEOTIDE EXCHANGE FACTOR"/>
    <property type="match status" value="1"/>
</dbReference>
<protein>
    <recommendedName>
        <fullName evidence="3">Ras-GEF domain-containing protein</fullName>
    </recommendedName>
</protein>
<dbReference type="SUPFAM" id="SSF48366">
    <property type="entry name" value="Ras GEF"/>
    <property type="match status" value="1"/>
</dbReference>
<feature type="domain" description="Ras-GEF" evidence="3">
    <location>
        <begin position="1"/>
        <end position="103"/>
    </location>
</feature>
<comment type="caution">
    <text evidence="4">The sequence shown here is derived from an EMBL/GenBank/DDBJ whole genome shotgun (WGS) entry which is preliminary data.</text>
</comment>
<keyword evidence="5" id="KW-1185">Reference proteome</keyword>
<dbReference type="InterPro" id="IPR023578">
    <property type="entry name" value="Ras_GEF_dom_sf"/>
</dbReference>
<dbReference type="Pfam" id="PF00617">
    <property type="entry name" value="RasGEF"/>
    <property type="match status" value="1"/>
</dbReference>
<feature type="non-terminal residue" evidence="4">
    <location>
        <position position="137"/>
    </location>
</feature>
<dbReference type="PROSITE" id="PS50009">
    <property type="entry name" value="RASGEF_CAT"/>
    <property type="match status" value="1"/>
</dbReference>
<dbReference type="Gene3D" id="1.10.840.10">
    <property type="entry name" value="Ras guanine-nucleotide exchange factors catalytic domain"/>
    <property type="match status" value="1"/>
</dbReference>
<accession>A0A448X176</accession>
<dbReference type="PANTHER" id="PTHR23113:SF249">
    <property type="entry name" value="RAP GUANINE NUCLEOTIDE EXCHANGE FACTOR 6"/>
    <property type="match status" value="1"/>
</dbReference>
<dbReference type="GO" id="GO:0005085">
    <property type="term" value="F:guanyl-nucleotide exchange factor activity"/>
    <property type="evidence" value="ECO:0007669"/>
    <property type="project" value="UniProtKB-KW"/>
</dbReference>
<dbReference type="GO" id="GO:0016324">
    <property type="term" value="C:apical plasma membrane"/>
    <property type="evidence" value="ECO:0007669"/>
    <property type="project" value="TreeGrafter"/>
</dbReference>
<evidence type="ECO:0000256" key="2">
    <source>
        <dbReference type="PROSITE-ProRule" id="PRU00168"/>
    </source>
</evidence>
<name>A0A448X176_9PLAT</name>
<keyword evidence="1 2" id="KW-0344">Guanine-nucleotide releasing factor</keyword>
<dbReference type="EMBL" id="CAAALY010072595">
    <property type="protein sequence ID" value="VEL25251.1"/>
    <property type="molecule type" value="Genomic_DNA"/>
</dbReference>
<dbReference type="InterPro" id="IPR036964">
    <property type="entry name" value="RASGEF_cat_dom_sf"/>
</dbReference>
<dbReference type="AlphaFoldDB" id="A0A448X176"/>
<dbReference type="InterPro" id="IPR001895">
    <property type="entry name" value="RASGEF_cat_dom"/>
</dbReference>
<evidence type="ECO:0000313" key="5">
    <source>
        <dbReference type="Proteomes" id="UP000784294"/>
    </source>
</evidence>
<dbReference type="GO" id="GO:0007265">
    <property type="term" value="P:Ras protein signal transduction"/>
    <property type="evidence" value="ECO:0007669"/>
    <property type="project" value="TreeGrafter"/>
</dbReference>
<evidence type="ECO:0000259" key="3">
    <source>
        <dbReference type="PROSITE" id="PS50009"/>
    </source>
</evidence>
<evidence type="ECO:0000256" key="1">
    <source>
        <dbReference type="ARBA" id="ARBA00022658"/>
    </source>
</evidence>
<evidence type="ECO:0000313" key="4">
    <source>
        <dbReference type="EMBL" id="VEL25251.1"/>
    </source>
</evidence>
<reference evidence="4" key="1">
    <citation type="submission" date="2018-11" db="EMBL/GenBank/DDBJ databases">
        <authorList>
            <consortium name="Pathogen Informatics"/>
        </authorList>
    </citation>
    <scope>NUCLEOTIDE SEQUENCE</scope>
</reference>
<gene>
    <name evidence="4" type="ORF">PXEA_LOCUS18691</name>
</gene>
<sequence>MHTSRNFFQYRSMLAAAGAIAPSPMLPYLPLVIKDLTFLHLGNASRTPEGLINFVKLRMIAKEVRATCRMCNVEYDQATARRLLRGASSIMSVTSMSPSTGLAGGVGGFLLGVASAAVAVNPVSTTAIGTASIISYP</sequence>
<proteinExistence type="predicted"/>